<organism evidence="1 2">
    <name type="scientific">Mucuna pruriens</name>
    <name type="common">Velvet bean</name>
    <name type="synonym">Dolichos pruriens</name>
    <dbReference type="NCBI Taxonomy" id="157652"/>
    <lineage>
        <taxon>Eukaryota</taxon>
        <taxon>Viridiplantae</taxon>
        <taxon>Streptophyta</taxon>
        <taxon>Embryophyta</taxon>
        <taxon>Tracheophyta</taxon>
        <taxon>Spermatophyta</taxon>
        <taxon>Magnoliopsida</taxon>
        <taxon>eudicotyledons</taxon>
        <taxon>Gunneridae</taxon>
        <taxon>Pentapetalae</taxon>
        <taxon>rosids</taxon>
        <taxon>fabids</taxon>
        <taxon>Fabales</taxon>
        <taxon>Fabaceae</taxon>
        <taxon>Papilionoideae</taxon>
        <taxon>50 kb inversion clade</taxon>
        <taxon>NPAAA clade</taxon>
        <taxon>indigoferoid/millettioid clade</taxon>
        <taxon>Phaseoleae</taxon>
        <taxon>Mucuna</taxon>
    </lineage>
</organism>
<keyword evidence="2" id="KW-1185">Reference proteome</keyword>
<dbReference type="Proteomes" id="UP000257109">
    <property type="component" value="Unassembled WGS sequence"/>
</dbReference>
<protein>
    <submittedName>
        <fullName evidence="1">Uncharacterized protein</fullName>
    </submittedName>
</protein>
<name>A0A371F1N2_MUCPR</name>
<reference evidence="1" key="1">
    <citation type="submission" date="2018-05" db="EMBL/GenBank/DDBJ databases">
        <title>Draft genome of Mucuna pruriens seed.</title>
        <authorList>
            <person name="Nnadi N.E."/>
            <person name="Vos R."/>
            <person name="Hasami M.H."/>
            <person name="Devisetty U.K."/>
            <person name="Aguiy J.C."/>
        </authorList>
    </citation>
    <scope>NUCLEOTIDE SEQUENCE [LARGE SCALE GENOMIC DNA]</scope>
    <source>
        <strain evidence="1">JCA_2017</strain>
    </source>
</reference>
<evidence type="ECO:0000313" key="1">
    <source>
        <dbReference type="EMBL" id="RDX72200.1"/>
    </source>
</evidence>
<proteinExistence type="predicted"/>
<dbReference type="OrthoDB" id="1305902at2759"/>
<evidence type="ECO:0000313" key="2">
    <source>
        <dbReference type="Proteomes" id="UP000257109"/>
    </source>
</evidence>
<dbReference type="AlphaFoldDB" id="A0A371F1N2"/>
<dbReference type="EMBL" id="QJKJ01011015">
    <property type="protein sequence ID" value="RDX72200.1"/>
    <property type="molecule type" value="Genomic_DNA"/>
</dbReference>
<feature type="non-terminal residue" evidence="1">
    <location>
        <position position="1"/>
    </location>
</feature>
<sequence length="144" mass="15763">MDKSMIGAASRGALMDKTPAAARHLISNMASNTQKFEVRGPSPSWLVSEIGAASNQWLENQLTELTSLVRQLVVEQHQLALAAKVCGICTSVEHPTDMCPTLQETYIGSNYISPSHLITSSMEDNHFGQDRIKGHMQLIESDLP</sequence>
<accession>A0A371F1N2</accession>
<gene>
    <name evidence="1" type="ORF">CR513_48346</name>
</gene>
<comment type="caution">
    <text evidence="1">The sequence shown here is derived from an EMBL/GenBank/DDBJ whole genome shotgun (WGS) entry which is preliminary data.</text>
</comment>